<comment type="similarity">
    <text evidence="2">Belongs to the IQD family.</text>
</comment>
<proteinExistence type="inferred from homology"/>
<gene>
    <name evidence="4" type="ORF">Cni_G10823</name>
</gene>
<dbReference type="PANTHER" id="PTHR32295:SF93">
    <property type="entry name" value="PROTEIN IQ-DOMAIN 9"/>
    <property type="match status" value="1"/>
</dbReference>
<feature type="compositionally biased region" description="Basic and acidic residues" evidence="3">
    <location>
        <begin position="262"/>
        <end position="274"/>
    </location>
</feature>
<feature type="compositionally biased region" description="Polar residues" evidence="3">
    <location>
        <begin position="239"/>
        <end position="251"/>
    </location>
</feature>
<keyword evidence="1" id="KW-0112">Calmodulin-binding</keyword>
<protein>
    <submittedName>
        <fullName evidence="4">Protein IQ-DOMAIN 1 isoform X1</fullName>
    </submittedName>
</protein>
<name>A0AAQ3K6J6_9LILI</name>
<organism evidence="4 5">
    <name type="scientific">Canna indica</name>
    <name type="common">Indian-shot</name>
    <dbReference type="NCBI Taxonomy" id="4628"/>
    <lineage>
        <taxon>Eukaryota</taxon>
        <taxon>Viridiplantae</taxon>
        <taxon>Streptophyta</taxon>
        <taxon>Embryophyta</taxon>
        <taxon>Tracheophyta</taxon>
        <taxon>Spermatophyta</taxon>
        <taxon>Magnoliopsida</taxon>
        <taxon>Liliopsida</taxon>
        <taxon>Zingiberales</taxon>
        <taxon>Cannaceae</taxon>
        <taxon>Canna</taxon>
    </lineage>
</organism>
<feature type="compositionally biased region" description="Polar residues" evidence="3">
    <location>
        <begin position="18"/>
        <end position="30"/>
    </location>
</feature>
<accession>A0AAQ3K6J6</accession>
<evidence type="ECO:0000256" key="2">
    <source>
        <dbReference type="ARBA" id="ARBA00024341"/>
    </source>
</evidence>
<dbReference type="Proteomes" id="UP001327560">
    <property type="component" value="Chromosome 3"/>
</dbReference>
<reference evidence="4 5" key="1">
    <citation type="submission" date="2023-10" db="EMBL/GenBank/DDBJ databases">
        <title>Chromosome-scale genome assembly provides insights into flower coloration mechanisms of Canna indica.</title>
        <authorList>
            <person name="Li C."/>
        </authorList>
    </citation>
    <scope>NUCLEOTIDE SEQUENCE [LARGE SCALE GENOMIC DNA]</scope>
    <source>
        <tissue evidence="4">Flower</tissue>
    </source>
</reference>
<evidence type="ECO:0000256" key="3">
    <source>
        <dbReference type="SAM" id="MobiDB-lite"/>
    </source>
</evidence>
<feature type="region of interest" description="Disordered" evidence="3">
    <location>
        <begin position="1"/>
        <end position="43"/>
    </location>
</feature>
<feature type="region of interest" description="Disordered" evidence="3">
    <location>
        <begin position="226"/>
        <end position="304"/>
    </location>
</feature>
<evidence type="ECO:0000313" key="4">
    <source>
        <dbReference type="EMBL" id="WOL02104.1"/>
    </source>
</evidence>
<sequence length="304" mass="34451">MGSGDWLKTIMHRKKTKQPTSCANQQSNGFKSKSQSSNDSNKVLNGALTGSAVNGMPVEDIAAIRIQTAYRSFKARKTLRSLKRFQRLQTFTTRNSVQKQALNTSIHVQSWSKIQAQIRARRASMVVEGRIRQKKIDNQLKLEAKLQDLELEWNSSAETKEEIITRIQQREEAAVKRERAMAYAFSHQWRASSGMNQGPFVYELAKGNWEWSWVDKWIAAQPWETRPSAHPLTKPASKVINQRVPTSSKPVNTDGKVKKPSKQSDEETTSKELNPKVANSARSRTKSTKTKQELQSLQVSEIVA</sequence>
<feature type="compositionally biased region" description="Low complexity" evidence="3">
    <location>
        <begin position="31"/>
        <end position="42"/>
    </location>
</feature>
<dbReference type="PANTHER" id="PTHR32295">
    <property type="entry name" value="IQ-DOMAIN 5-RELATED"/>
    <property type="match status" value="1"/>
</dbReference>
<keyword evidence="5" id="KW-1185">Reference proteome</keyword>
<feature type="compositionally biased region" description="Polar residues" evidence="3">
    <location>
        <begin position="293"/>
        <end position="304"/>
    </location>
</feature>
<dbReference type="AlphaFoldDB" id="A0AAQ3K6J6"/>
<evidence type="ECO:0000256" key="1">
    <source>
        <dbReference type="ARBA" id="ARBA00022860"/>
    </source>
</evidence>
<dbReference type="PROSITE" id="PS50096">
    <property type="entry name" value="IQ"/>
    <property type="match status" value="1"/>
</dbReference>
<evidence type="ECO:0000313" key="5">
    <source>
        <dbReference type="Proteomes" id="UP001327560"/>
    </source>
</evidence>
<dbReference type="GO" id="GO:0005516">
    <property type="term" value="F:calmodulin binding"/>
    <property type="evidence" value="ECO:0007669"/>
    <property type="project" value="UniProtKB-KW"/>
</dbReference>
<dbReference type="EMBL" id="CP136892">
    <property type="protein sequence ID" value="WOL02104.1"/>
    <property type="molecule type" value="Genomic_DNA"/>
</dbReference>